<evidence type="ECO:0000313" key="6">
    <source>
        <dbReference type="Proteomes" id="UP000533429"/>
    </source>
</evidence>
<keyword evidence="2" id="KW-0342">GTP-binding</keyword>
<dbReference type="PANTHER" id="PTHR30314:SF3">
    <property type="entry name" value="MITOCHONDRIAL DIVISION PROTEIN FSZA"/>
    <property type="match status" value="1"/>
</dbReference>
<feature type="region of interest" description="Disordered" evidence="3">
    <location>
        <begin position="98"/>
        <end position="134"/>
    </location>
</feature>
<dbReference type="GO" id="GO:0032153">
    <property type="term" value="C:cell division site"/>
    <property type="evidence" value="ECO:0007669"/>
    <property type="project" value="TreeGrafter"/>
</dbReference>
<evidence type="ECO:0000256" key="1">
    <source>
        <dbReference type="ARBA" id="ARBA00022741"/>
    </source>
</evidence>
<proteinExistence type="predicted"/>
<dbReference type="GO" id="GO:0005525">
    <property type="term" value="F:GTP binding"/>
    <property type="evidence" value="ECO:0007669"/>
    <property type="project" value="UniProtKB-KW"/>
</dbReference>
<dbReference type="GO" id="GO:0051301">
    <property type="term" value="P:cell division"/>
    <property type="evidence" value="ECO:0007669"/>
    <property type="project" value="UniProtKB-KW"/>
</dbReference>
<dbReference type="Pfam" id="PF12327">
    <property type="entry name" value="FtsZ_C"/>
    <property type="match status" value="1"/>
</dbReference>
<dbReference type="InterPro" id="IPR037103">
    <property type="entry name" value="Tubulin/FtsZ-like_C"/>
</dbReference>
<dbReference type="PANTHER" id="PTHR30314">
    <property type="entry name" value="CELL DIVISION PROTEIN FTSZ-RELATED"/>
    <property type="match status" value="1"/>
</dbReference>
<dbReference type="InterPro" id="IPR024757">
    <property type="entry name" value="FtsZ_C"/>
</dbReference>
<keyword evidence="5" id="KW-0132">Cell division</keyword>
<dbReference type="InterPro" id="IPR008280">
    <property type="entry name" value="Tub_FtsZ_C"/>
</dbReference>
<evidence type="ECO:0000256" key="3">
    <source>
        <dbReference type="SAM" id="MobiDB-lite"/>
    </source>
</evidence>
<gene>
    <name evidence="5" type="ORF">HWA77_12130</name>
</gene>
<dbReference type="AlphaFoldDB" id="A0A850QRD4"/>
<dbReference type="GO" id="GO:0003924">
    <property type="term" value="F:GTPase activity"/>
    <property type="evidence" value="ECO:0007669"/>
    <property type="project" value="InterPro"/>
</dbReference>
<dbReference type="SUPFAM" id="SSF55307">
    <property type="entry name" value="Tubulin C-terminal domain-like"/>
    <property type="match status" value="1"/>
</dbReference>
<dbReference type="FunFam" id="3.30.1330.20:FF:000004">
    <property type="entry name" value="Cell division protein FtsZ"/>
    <property type="match status" value="1"/>
</dbReference>
<feature type="domain" description="Tubulin/FtsZ 2-layer sandwich" evidence="4">
    <location>
        <begin position="1"/>
        <end position="92"/>
    </location>
</feature>
<accession>A0A850QRD4</accession>
<dbReference type="SMART" id="SM00865">
    <property type="entry name" value="Tubulin_C"/>
    <property type="match status" value="1"/>
</dbReference>
<keyword evidence="1" id="KW-0547">Nucleotide-binding</keyword>
<keyword evidence="5" id="KW-0131">Cell cycle</keyword>
<dbReference type="Gene3D" id="3.30.1330.20">
    <property type="entry name" value="Tubulin/FtsZ, C-terminal domain"/>
    <property type="match status" value="1"/>
</dbReference>
<dbReference type="InterPro" id="IPR018316">
    <property type="entry name" value="Tubulin/FtsZ_2-layer-sand-dom"/>
</dbReference>
<sequence>DDRAEEAAEMAISSPLLEDIDLAGARGVLVNITAGLDMRLDEFETVGNTVKAFASDNATVVIGTSLDPDMTDELRVTVVATGIGKDTKPDITLVTSSKPQPVVQERPAQTAAPVVEEKPAVEGQAAAQKKPQAEHDYLDIPAFLRKQAD</sequence>
<evidence type="ECO:0000256" key="2">
    <source>
        <dbReference type="ARBA" id="ARBA00023134"/>
    </source>
</evidence>
<protein>
    <submittedName>
        <fullName evidence="5">Cell division protein FtsZ</fullName>
    </submittedName>
</protein>
<dbReference type="Proteomes" id="UP000533429">
    <property type="component" value="Unassembled WGS sequence"/>
</dbReference>
<feature type="non-terminal residue" evidence="5">
    <location>
        <position position="1"/>
    </location>
</feature>
<dbReference type="EMBL" id="JABXOR010000752">
    <property type="protein sequence ID" value="NVP00962.1"/>
    <property type="molecule type" value="Genomic_DNA"/>
</dbReference>
<organism evidence="5 6">
    <name type="scientific">Photobacterium damselae subsp. damselae</name>
    <name type="common">Listonella damsela</name>
    <dbReference type="NCBI Taxonomy" id="85581"/>
    <lineage>
        <taxon>Bacteria</taxon>
        <taxon>Pseudomonadati</taxon>
        <taxon>Pseudomonadota</taxon>
        <taxon>Gammaproteobacteria</taxon>
        <taxon>Vibrionales</taxon>
        <taxon>Vibrionaceae</taxon>
        <taxon>Photobacterium</taxon>
    </lineage>
</organism>
<dbReference type="GO" id="GO:0005737">
    <property type="term" value="C:cytoplasm"/>
    <property type="evidence" value="ECO:0007669"/>
    <property type="project" value="TreeGrafter"/>
</dbReference>
<dbReference type="InterPro" id="IPR045061">
    <property type="entry name" value="FtsZ/CetZ"/>
</dbReference>
<name>A0A850QRD4_PHODD</name>
<evidence type="ECO:0000313" key="5">
    <source>
        <dbReference type="EMBL" id="NVP00962.1"/>
    </source>
</evidence>
<evidence type="ECO:0000259" key="4">
    <source>
        <dbReference type="SMART" id="SM00865"/>
    </source>
</evidence>
<comment type="caution">
    <text evidence="5">The sequence shown here is derived from an EMBL/GenBank/DDBJ whole genome shotgun (WGS) entry which is preliminary data.</text>
</comment>
<reference evidence="5 6" key="1">
    <citation type="submission" date="2020-06" db="EMBL/GenBank/DDBJ databases">
        <title>Photobacterium damselae subsp. damselae comparative genomics.</title>
        <authorList>
            <person name="Osorio C.R."/>
        </authorList>
    </citation>
    <scope>NUCLEOTIDE SEQUENCE [LARGE SCALE GENOMIC DNA]</scope>
    <source>
        <strain evidence="5 6">TW250/03</strain>
    </source>
</reference>